<dbReference type="PANTHER" id="PTHR47964:SF1">
    <property type="entry name" value="ATP-DEPENDENT DNA HELICASE HOMOLOG RECG, CHLOROPLASTIC"/>
    <property type="match status" value="1"/>
</dbReference>
<dbReference type="EC" id="5.6.2.4" evidence="13 15"/>
<dbReference type="NCBIfam" id="NF008165">
    <property type="entry name" value="PRK10917.1-3"/>
    <property type="match status" value="1"/>
</dbReference>
<keyword evidence="19" id="KW-1185">Reference proteome</keyword>
<evidence type="ECO:0000256" key="14">
    <source>
        <dbReference type="ARBA" id="ARBA00048988"/>
    </source>
</evidence>
<dbReference type="InterPro" id="IPR047112">
    <property type="entry name" value="RecG/Mfd"/>
</dbReference>
<dbReference type="GO" id="GO:0003677">
    <property type="term" value="F:DNA binding"/>
    <property type="evidence" value="ECO:0007669"/>
    <property type="project" value="UniProtKB-KW"/>
</dbReference>
<keyword evidence="7 15" id="KW-0067">ATP-binding</keyword>
<dbReference type="PANTHER" id="PTHR47964">
    <property type="entry name" value="ATP-DEPENDENT DNA HELICASE HOMOLOG RECG, CHLOROPLASTIC"/>
    <property type="match status" value="1"/>
</dbReference>
<name>A0A938XS89_9BACL</name>
<dbReference type="Pfam" id="PF19833">
    <property type="entry name" value="RecG_dom3_C"/>
    <property type="match status" value="1"/>
</dbReference>
<feature type="domain" description="Helicase C-terminal" evidence="17">
    <location>
        <begin position="451"/>
        <end position="613"/>
    </location>
</feature>
<dbReference type="RefSeq" id="WP_204517135.1">
    <property type="nucleotide sequence ID" value="NZ_BAABIN010000015.1"/>
</dbReference>
<evidence type="ECO:0000256" key="15">
    <source>
        <dbReference type="RuleBase" id="RU363016"/>
    </source>
</evidence>
<sequence length="684" mass="77168">MKDVLDSPVSLLSGVGEERSRALAGLGIQTIRDLLEYFPSRYEDYRIRDLTEVKDGERVTLAGTIYGEPSVRFYGKKKSRIAVRMVIGKIVVTAVWFNQAFVKKHLLPGKEIVVTGKWDKYKLQIVVSEMAEVDSVRLQKRGELAPVYPLGGEITLAYLRKLIQQALEQFGGQLEEMIPAPLVERYRLMPRAEAIQTIHFPPDVERGRQARRRIMFEELFLFQLKIQAHRRINRQQSEGHAQPVPLDEVRRFIQQLPFPLTDAQNRVVKEILDDMTAPYAMNRLLQGDVGSGKTVVAAIALYATVKAGYQGAIMVPTEILAEQHLSSLQSLLAPHGIQVGLLSGSLTAKKRKELIASLQMGLIDVVVGTHALIQEDVFFRKLGLVITDEQHRFGVEQRRILRSKGLSPDVLFMTATPIPRTLAISAFGDMDVSTIDQMPAGRKPVETSWYKHEQFHYVLEQMRQELQKGRQAYVICPLIEESDKLDVQNAIDVHAQLALYFSEYTVGLMHGRLSAKEKDEVMQWFSAGEVHVLVSTTVVEVGVNVPNATFMVIYDAERFGLAQLHQLRGRVGRGVDQSYCVLIADPKTEIGKERMRVMCETTDGFELSQRDLELRGPGDFFGTKQSGLPEFKVADLLNDYKALEVARQETARLVADPAFWEDAEYAALRDYLQREGILDGVVFD</sequence>
<evidence type="ECO:0000256" key="12">
    <source>
        <dbReference type="ARBA" id="ARBA00034617"/>
    </source>
</evidence>
<dbReference type="Pfam" id="PF17191">
    <property type="entry name" value="RecG_wedge"/>
    <property type="match status" value="1"/>
</dbReference>
<comment type="catalytic activity">
    <reaction evidence="14 15">
        <text>ATP + H2O = ADP + phosphate + H(+)</text>
        <dbReference type="Rhea" id="RHEA:13065"/>
        <dbReference type="ChEBI" id="CHEBI:15377"/>
        <dbReference type="ChEBI" id="CHEBI:15378"/>
        <dbReference type="ChEBI" id="CHEBI:30616"/>
        <dbReference type="ChEBI" id="CHEBI:43474"/>
        <dbReference type="ChEBI" id="CHEBI:456216"/>
        <dbReference type="EC" id="5.6.2.4"/>
    </reaction>
</comment>
<keyword evidence="3 15" id="KW-0547">Nucleotide-binding</keyword>
<feature type="domain" description="Helicase ATP-binding" evidence="16">
    <location>
        <begin position="274"/>
        <end position="435"/>
    </location>
</feature>
<comment type="function">
    <text evidence="15">Plays a critical role in recombination and DNA repair. Helps process Holliday junction intermediates to mature products by catalyzing branch migration. Has replication fork regression activity, unwinds stalled or blocked replication forks to make a HJ that can be resolved. Has a DNA unwinding activity characteristic of a DNA helicase with 3'-5' polarity.</text>
</comment>
<dbReference type="Gene3D" id="3.40.50.300">
    <property type="entry name" value="P-loop containing nucleotide triphosphate hydrolases"/>
    <property type="match status" value="2"/>
</dbReference>
<dbReference type="PROSITE" id="PS51192">
    <property type="entry name" value="HELICASE_ATP_BIND_1"/>
    <property type="match status" value="1"/>
</dbReference>
<dbReference type="InterPro" id="IPR001650">
    <property type="entry name" value="Helicase_C-like"/>
</dbReference>
<dbReference type="SUPFAM" id="SSF50249">
    <property type="entry name" value="Nucleic acid-binding proteins"/>
    <property type="match status" value="1"/>
</dbReference>
<keyword evidence="9 15" id="KW-0233">DNA recombination</keyword>
<evidence type="ECO:0000256" key="1">
    <source>
        <dbReference type="ARBA" id="ARBA00007504"/>
    </source>
</evidence>
<proteinExistence type="inferred from homology"/>
<dbReference type="NCBIfam" id="NF008168">
    <property type="entry name" value="PRK10917.2-2"/>
    <property type="match status" value="1"/>
</dbReference>
<comment type="caution">
    <text evidence="18">The sequence shown here is derived from an EMBL/GenBank/DDBJ whole genome shotgun (WGS) entry which is preliminary data.</text>
</comment>
<evidence type="ECO:0000256" key="3">
    <source>
        <dbReference type="ARBA" id="ARBA00022741"/>
    </source>
</evidence>
<dbReference type="Pfam" id="PF00270">
    <property type="entry name" value="DEAD"/>
    <property type="match status" value="1"/>
</dbReference>
<evidence type="ECO:0000256" key="4">
    <source>
        <dbReference type="ARBA" id="ARBA00022763"/>
    </source>
</evidence>
<dbReference type="SMART" id="SM00490">
    <property type="entry name" value="HELICc"/>
    <property type="match status" value="1"/>
</dbReference>
<evidence type="ECO:0000256" key="13">
    <source>
        <dbReference type="ARBA" id="ARBA00034808"/>
    </source>
</evidence>
<dbReference type="GO" id="GO:0005524">
    <property type="term" value="F:ATP binding"/>
    <property type="evidence" value="ECO:0007669"/>
    <property type="project" value="UniProtKB-KW"/>
</dbReference>
<keyword evidence="4 15" id="KW-0227">DNA damage</keyword>
<dbReference type="SUPFAM" id="SSF52540">
    <property type="entry name" value="P-loop containing nucleoside triphosphate hydrolases"/>
    <property type="match status" value="2"/>
</dbReference>
<dbReference type="InterPro" id="IPR045562">
    <property type="entry name" value="RecG_dom3_C"/>
</dbReference>
<keyword evidence="5 15" id="KW-0378">Hydrolase</keyword>
<dbReference type="InterPro" id="IPR027417">
    <property type="entry name" value="P-loop_NTPase"/>
</dbReference>
<keyword evidence="8" id="KW-0238">DNA-binding</keyword>
<dbReference type="InterPro" id="IPR033454">
    <property type="entry name" value="RecG_wedge"/>
</dbReference>
<evidence type="ECO:0000259" key="16">
    <source>
        <dbReference type="PROSITE" id="PS51192"/>
    </source>
</evidence>
<dbReference type="CDD" id="cd04488">
    <property type="entry name" value="RecG_wedge_OBF"/>
    <property type="match status" value="1"/>
</dbReference>
<comment type="similarity">
    <text evidence="1 15">Belongs to the helicase family. RecG subfamily.</text>
</comment>
<evidence type="ECO:0000256" key="9">
    <source>
        <dbReference type="ARBA" id="ARBA00023172"/>
    </source>
</evidence>
<evidence type="ECO:0000256" key="11">
    <source>
        <dbReference type="ARBA" id="ARBA00023235"/>
    </source>
</evidence>
<dbReference type="InterPro" id="IPR014001">
    <property type="entry name" value="Helicase_ATP-bd"/>
</dbReference>
<dbReference type="NCBIfam" id="TIGR00643">
    <property type="entry name" value="recG"/>
    <property type="match status" value="1"/>
</dbReference>
<organism evidence="18 19">
    <name type="scientific">Brevibacillus fulvus</name>
    <dbReference type="NCBI Taxonomy" id="1125967"/>
    <lineage>
        <taxon>Bacteria</taxon>
        <taxon>Bacillati</taxon>
        <taxon>Bacillota</taxon>
        <taxon>Bacilli</taxon>
        <taxon>Bacillales</taxon>
        <taxon>Paenibacillaceae</taxon>
        <taxon>Brevibacillus</taxon>
    </lineage>
</organism>
<dbReference type="SMART" id="SM00487">
    <property type="entry name" value="DEXDc"/>
    <property type="match status" value="1"/>
</dbReference>
<dbReference type="InterPro" id="IPR012340">
    <property type="entry name" value="NA-bd_OB-fold"/>
</dbReference>
<dbReference type="CDD" id="cd17992">
    <property type="entry name" value="DEXHc_RecG"/>
    <property type="match status" value="1"/>
</dbReference>
<evidence type="ECO:0000256" key="7">
    <source>
        <dbReference type="ARBA" id="ARBA00022840"/>
    </source>
</evidence>
<dbReference type="InterPro" id="IPR004609">
    <property type="entry name" value="ATP-dep_DNA_helicase_RecG"/>
</dbReference>
<dbReference type="EMBL" id="JAFBEB010000002">
    <property type="protein sequence ID" value="MBM7589418.1"/>
    <property type="molecule type" value="Genomic_DNA"/>
</dbReference>
<evidence type="ECO:0000256" key="8">
    <source>
        <dbReference type="ARBA" id="ARBA00023125"/>
    </source>
</evidence>
<evidence type="ECO:0000313" key="18">
    <source>
        <dbReference type="EMBL" id="MBM7589418.1"/>
    </source>
</evidence>
<evidence type="ECO:0000259" key="17">
    <source>
        <dbReference type="PROSITE" id="PS51194"/>
    </source>
</evidence>
<dbReference type="Gene3D" id="2.40.50.140">
    <property type="entry name" value="Nucleic acid-binding proteins"/>
    <property type="match status" value="1"/>
</dbReference>
<accession>A0A938XS89</accession>
<dbReference type="CDD" id="cd18811">
    <property type="entry name" value="SF2_C_RecG"/>
    <property type="match status" value="1"/>
</dbReference>
<dbReference type="Proteomes" id="UP000717624">
    <property type="component" value="Unassembled WGS sequence"/>
</dbReference>
<protein>
    <recommendedName>
        <fullName evidence="2 15">ATP-dependent DNA helicase RecG</fullName>
        <ecNumber evidence="13 15">5.6.2.4</ecNumber>
    </recommendedName>
</protein>
<reference evidence="18" key="1">
    <citation type="submission" date="2021-01" db="EMBL/GenBank/DDBJ databases">
        <title>Genomic Encyclopedia of Type Strains, Phase IV (KMG-IV): sequencing the most valuable type-strain genomes for metagenomic binning, comparative biology and taxonomic classification.</title>
        <authorList>
            <person name="Goeker M."/>
        </authorList>
    </citation>
    <scope>NUCLEOTIDE SEQUENCE</scope>
    <source>
        <strain evidence="18">DSM 25523</strain>
    </source>
</reference>
<keyword evidence="10 15" id="KW-0234">DNA repair</keyword>
<gene>
    <name evidence="18" type="ORF">JOD01_001016</name>
</gene>
<dbReference type="Pfam" id="PF00271">
    <property type="entry name" value="Helicase_C"/>
    <property type="match status" value="1"/>
</dbReference>
<evidence type="ECO:0000256" key="6">
    <source>
        <dbReference type="ARBA" id="ARBA00022806"/>
    </source>
</evidence>
<dbReference type="AlphaFoldDB" id="A0A938XS89"/>
<evidence type="ECO:0000256" key="10">
    <source>
        <dbReference type="ARBA" id="ARBA00023204"/>
    </source>
</evidence>
<evidence type="ECO:0000256" key="2">
    <source>
        <dbReference type="ARBA" id="ARBA00017846"/>
    </source>
</evidence>
<evidence type="ECO:0000256" key="5">
    <source>
        <dbReference type="ARBA" id="ARBA00022801"/>
    </source>
</evidence>
<dbReference type="PROSITE" id="PS51194">
    <property type="entry name" value="HELICASE_CTER"/>
    <property type="match status" value="1"/>
</dbReference>
<dbReference type="GO" id="GO:0016787">
    <property type="term" value="F:hydrolase activity"/>
    <property type="evidence" value="ECO:0007669"/>
    <property type="project" value="UniProtKB-KW"/>
</dbReference>
<evidence type="ECO:0000313" key="19">
    <source>
        <dbReference type="Proteomes" id="UP000717624"/>
    </source>
</evidence>
<comment type="catalytic activity">
    <reaction evidence="12 15">
        <text>Couples ATP hydrolysis with the unwinding of duplex DNA by translocating in the 3'-5' direction.</text>
        <dbReference type="EC" id="5.6.2.4"/>
    </reaction>
</comment>
<dbReference type="GO" id="GO:0043138">
    <property type="term" value="F:3'-5' DNA helicase activity"/>
    <property type="evidence" value="ECO:0007669"/>
    <property type="project" value="UniProtKB-EC"/>
</dbReference>
<dbReference type="GO" id="GO:0006281">
    <property type="term" value="P:DNA repair"/>
    <property type="evidence" value="ECO:0007669"/>
    <property type="project" value="UniProtKB-UniRule"/>
</dbReference>
<keyword evidence="11" id="KW-0413">Isomerase</keyword>
<dbReference type="InterPro" id="IPR011545">
    <property type="entry name" value="DEAD/DEAH_box_helicase_dom"/>
</dbReference>
<dbReference type="GO" id="GO:0006310">
    <property type="term" value="P:DNA recombination"/>
    <property type="evidence" value="ECO:0007669"/>
    <property type="project" value="UniProtKB-UniRule"/>
</dbReference>
<keyword evidence="6 15" id="KW-0347">Helicase</keyword>